<keyword evidence="5 10" id="KW-0378">Hydrolase</keyword>
<dbReference type="OrthoDB" id="62120at2759"/>
<comment type="caution">
    <text evidence="12">The sequence shown here is derived from an EMBL/GenBank/DDBJ whole genome shotgun (WGS) entry which is preliminary data.</text>
</comment>
<dbReference type="AlphaFoldDB" id="A0A9P4VMQ4"/>
<dbReference type="PANTHER" id="PTHR31297:SF1">
    <property type="entry name" value="GLUCAN 1,3-BETA-GLUCOSIDASE I_II-RELATED"/>
    <property type="match status" value="1"/>
</dbReference>
<evidence type="ECO:0000256" key="10">
    <source>
        <dbReference type="RuleBase" id="RU361153"/>
    </source>
</evidence>
<comment type="subcellular location">
    <subcellularLocation>
        <location evidence="1">Secreted</location>
    </subcellularLocation>
</comment>
<proteinExistence type="inferred from homology"/>
<evidence type="ECO:0000256" key="9">
    <source>
        <dbReference type="ARBA" id="ARBA00038929"/>
    </source>
</evidence>
<evidence type="ECO:0000256" key="5">
    <source>
        <dbReference type="ARBA" id="ARBA00022801"/>
    </source>
</evidence>
<dbReference type="PANTHER" id="PTHR31297">
    <property type="entry name" value="GLUCAN ENDO-1,6-BETA-GLUCOSIDASE B"/>
    <property type="match status" value="1"/>
</dbReference>
<evidence type="ECO:0000256" key="3">
    <source>
        <dbReference type="ARBA" id="ARBA00022525"/>
    </source>
</evidence>
<dbReference type="Proteomes" id="UP000799429">
    <property type="component" value="Unassembled WGS sequence"/>
</dbReference>
<dbReference type="InterPro" id="IPR017853">
    <property type="entry name" value="GH"/>
</dbReference>
<keyword evidence="13" id="KW-1185">Reference proteome</keyword>
<dbReference type="EMBL" id="MU006101">
    <property type="protein sequence ID" value="KAF2836893.1"/>
    <property type="molecule type" value="Genomic_DNA"/>
</dbReference>
<evidence type="ECO:0000259" key="11">
    <source>
        <dbReference type="Pfam" id="PF00150"/>
    </source>
</evidence>
<evidence type="ECO:0000313" key="12">
    <source>
        <dbReference type="EMBL" id="KAF2836893.1"/>
    </source>
</evidence>
<dbReference type="InterPro" id="IPR050386">
    <property type="entry name" value="Glycosyl_hydrolase_5"/>
</dbReference>
<dbReference type="InterPro" id="IPR018087">
    <property type="entry name" value="Glyco_hydro_5_CS"/>
</dbReference>
<dbReference type="Gene3D" id="3.20.20.80">
    <property type="entry name" value="Glycosidases"/>
    <property type="match status" value="1"/>
</dbReference>
<sequence>MVPEVFEGTEASDQWQFDQTPGATQALDEHWSTYFTEDDVRLLVSHGINAIRIPIGYWAYNNSGTPYIQGADVYLEQAISWSRTAGIKVIVDLHGAPGSQNGFDNSGQQGAVEWQHLSNLVRTSVILQEIATKYGSLDYADVVVGVEMVNEPISWGANQFNITKQWATDIFPALKDAAENKDLQIIAQDAFMGSRNWLDVSAILNPNFSSVGTAGFAVDSHYYQVFVEEDNQLTQEGHILKACGWGNDLLPARIDGLPVYVGEWSSATNICIHANGTVIPGFTCDAVGCQCQSSTPIEQWNELMVEQVRKYVEAQMDVWEQYTSGYFFWSYKGPGGWGFLSGTEKGTIPSPVTSRLYRPQCVLR</sequence>
<dbReference type="GO" id="GO:0071555">
    <property type="term" value="P:cell wall organization"/>
    <property type="evidence" value="ECO:0007669"/>
    <property type="project" value="UniProtKB-KW"/>
</dbReference>
<keyword evidence="4" id="KW-0732">Signal</keyword>
<evidence type="ECO:0000256" key="6">
    <source>
        <dbReference type="ARBA" id="ARBA00023295"/>
    </source>
</evidence>
<accession>A0A9P4VMQ4</accession>
<comment type="catalytic activity">
    <reaction evidence="8">
        <text>Successive hydrolysis of beta-D-glucose units from the non-reducing ends of (1-&gt;3)-beta-D-glucans, releasing alpha-glucose.</text>
        <dbReference type="EC" id="3.2.1.58"/>
    </reaction>
</comment>
<evidence type="ECO:0000256" key="8">
    <source>
        <dbReference type="ARBA" id="ARBA00036824"/>
    </source>
</evidence>
<feature type="domain" description="Glycoside hydrolase family 5" evidence="11">
    <location>
        <begin position="22"/>
        <end position="267"/>
    </location>
</feature>
<dbReference type="InterPro" id="IPR001547">
    <property type="entry name" value="Glyco_hydro_5"/>
</dbReference>
<name>A0A9P4VMQ4_9PEZI</name>
<dbReference type="GO" id="GO:0009986">
    <property type="term" value="C:cell surface"/>
    <property type="evidence" value="ECO:0007669"/>
    <property type="project" value="TreeGrafter"/>
</dbReference>
<evidence type="ECO:0000256" key="2">
    <source>
        <dbReference type="ARBA" id="ARBA00005641"/>
    </source>
</evidence>
<dbReference type="GO" id="GO:0005576">
    <property type="term" value="C:extracellular region"/>
    <property type="evidence" value="ECO:0007669"/>
    <property type="project" value="UniProtKB-SubCell"/>
</dbReference>
<dbReference type="SUPFAM" id="SSF51445">
    <property type="entry name" value="(Trans)glycosidases"/>
    <property type="match status" value="1"/>
</dbReference>
<evidence type="ECO:0000256" key="1">
    <source>
        <dbReference type="ARBA" id="ARBA00004613"/>
    </source>
</evidence>
<dbReference type="EC" id="3.2.1.58" evidence="9"/>
<evidence type="ECO:0000256" key="4">
    <source>
        <dbReference type="ARBA" id="ARBA00022729"/>
    </source>
</evidence>
<dbReference type="GO" id="GO:0004338">
    <property type="term" value="F:glucan exo-1,3-beta-glucosidase activity"/>
    <property type="evidence" value="ECO:0007669"/>
    <property type="project" value="UniProtKB-EC"/>
</dbReference>
<keyword evidence="6 10" id="KW-0326">Glycosidase</keyword>
<keyword evidence="3" id="KW-0964">Secreted</keyword>
<organism evidence="12 13">
    <name type="scientific">Patellaria atrata CBS 101060</name>
    <dbReference type="NCBI Taxonomy" id="1346257"/>
    <lineage>
        <taxon>Eukaryota</taxon>
        <taxon>Fungi</taxon>
        <taxon>Dikarya</taxon>
        <taxon>Ascomycota</taxon>
        <taxon>Pezizomycotina</taxon>
        <taxon>Dothideomycetes</taxon>
        <taxon>Dothideomycetes incertae sedis</taxon>
        <taxon>Patellariales</taxon>
        <taxon>Patellariaceae</taxon>
        <taxon>Patellaria</taxon>
    </lineage>
</organism>
<comment type="similarity">
    <text evidence="2 10">Belongs to the glycosyl hydrolase 5 (cellulase A) family.</text>
</comment>
<evidence type="ECO:0000313" key="13">
    <source>
        <dbReference type="Proteomes" id="UP000799429"/>
    </source>
</evidence>
<gene>
    <name evidence="12" type="ORF">M501DRAFT_958719</name>
</gene>
<keyword evidence="7" id="KW-0961">Cell wall biogenesis/degradation</keyword>
<protein>
    <recommendedName>
        <fullName evidence="9">glucan 1,3-beta-glucosidase</fullName>
        <ecNumber evidence="9">3.2.1.58</ecNumber>
    </recommendedName>
</protein>
<reference evidence="12" key="1">
    <citation type="journal article" date="2020" name="Stud. Mycol.">
        <title>101 Dothideomycetes genomes: a test case for predicting lifestyles and emergence of pathogens.</title>
        <authorList>
            <person name="Haridas S."/>
            <person name="Albert R."/>
            <person name="Binder M."/>
            <person name="Bloem J."/>
            <person name="Labutti K."/>
            <person name="Salamov A."/>
            <person name="Andreopoulos B."/>
            <person name="Baker S."/>
            <person name="Barry K."/>
            <person name="Bills G."/>
            <person name="Bluhm B."/>
            <person name="Cannon C."/>
            <person name="Castanera R."/>
            <person name="Culley D."/>
            <person name="Daum C."/>
            <person name="Ezra D."/>
            <person name="Gonzalez J."/>
            <person name="Henrissat B."/>
            <person name="Kuo A."/>
            <person name="Liang C."/>
            <person name="Lipzen A."/>
            <person name="Lutzoni F."/>
            <person name="Magnuson J."/>
            <person name="Mondo S."/>
            <person name="Nolan M."/>
            <person name="Ohm R."/>
            <person name="Pangilinan J."/>
            <person name="Park H.-J."/>
            <person name="Ramirez L."/>
            <person name="Alfaro M."/>
            <person name="Sun H."/>
            <person name="Tritt A."/>
            <person name="Yoshinaga Y."/>
            <person name="Zwiers L.-H."/>
            <person name="Turgeon B."/>
            <person name="Goodwin S."/>
            <person name="Spatafora J."/>
            <person name="Crous P."/>
            <person name="Grigoriev I."/>
        </authorList>
    </citation>
    <scope>NUCLEOTIDE SEQUENCE</scope>
    <source>
        <strain evidence="12">CBS 101060</strain>
    </source>
</reference>
<dbReference type="GO" id="GO:0009251">
    <property type="term" value="P:glucan catabolic process"/>
    <property type="evidence" value="ECO:0007669"/>
    <property type="project" value="TreeGrafter"/>
</dbReference>
<dbReference type="Pfam" id="PF00150">
    <property type="entry name" value="Cellulase"/>
    <property type="match status" value="1"/>
</dbReference>
<dbReference type="PROSITE" id="PS00659">
    <property type="entry name" value="GLYCOSYL_HYDROL_F5"/>
    <property type="match status" value="1"/>
</dbReference>
<evidence type="ECO:0000256" key="7">
    <source>
        <dbReference type="ARBA" id="ARBA00023316"/>
    </source>
</evidence>